<evidence type="ECO:0000259" key="5">
    <source>
        <dbReference type="Pfam" id="PF04083"/>
    </source>
</evidence>
<dbReference type="PANTHER" id="PTHR11005">
    <property type="entry name" value="LYSOSOMAL ACID LIPASE-RELATED"/>
    <property type="match status" value="1"/>
</dbReference>
<evidence type="ECO:0000256" key="2">
    <source>
        <dbReference type="PIRNR" id="PIRNR000862"/>
    </source>
</evidence>
<dbReference type="STRING" id="3916.A0A1S3U4G5"/>
<keyword evidence="2" id="KW-0378">Hydrolase</keyword>
<feature type="domain" description="Partial AB-hydrolase lipase" evidence="5">
    <location>
        <begin position="48"/>
        <end position="106"/>
    </location>
</feature>
<keyword evidence="2" id="KW-0442">Lipid degradation</keyword>
<comment type="similarity">
    <text evidence="1 2">Belongs to the AB hydrolase superfamily. Lipase family.</text>
</comment>
<keyword evidence="2" id="KW-0443">Lipid metabolism</keyword>
<evidence type="ECO:0000313" key="7">
    <source>
        <dbReference type="RefSeq" id="XP_014500884.1"/>
    </source>
</evidence>
<feature type="active site" description="Nucleophile" evidence="3">
    <location>
        <position position="181"/>
    </location>
</feature>
<dbReference type="OrthoDB" id="9974421at2759"/>
<reference evidence="7" key="2">
    <citation type="submission" date="2025-08" db="UniProtKB">
        <authorList>
            <consortium name="RefSeq"/>
        </authorList>
    </citation>
    <scope>IDENTIFICATION</scope>
    <source>
        <tissue evidence="7">Leaf</tissue>
    </source>
</reference>
<feature type="active site" description="Charge relay system" evidence="3">
    <location>
        <position position="349"/>
    </location>
</feature>
<dbReference type="InterPro" id="IPR025483">
    <property type="entry name" value="Lipase_euk"/>
</dbReference>
<sequence length="406" mass="44837">MANVVVSLFSLVLLCMAAGAQGRKTLRLGHQWLTSYPVIDDDVDGICKTMVETQGYTCEEHKVTTQDGYILSLQRMPAGRSGKKADKPPVLLQHGIFSDASTWLVNSPDESLGFILADNGYDVWLANVRGTKYSNGHKSLDTNDQAYWDWSWDELADYDLSAFVQYVYNYTGQTMHYAGHSLGTLMALAALSQGEGLNMLRSASLLCPIAHMNQISSLVTKIAADTFIANDLYWLGIREFNPNGRGGAASNFVENICNKLNLNCSNLISLVTGPNCCLNSSMTDVSSEPTATKNLIHLSQMIKTGKIAKYDYGDEGDNMKHYGQAVPPLYDMAAIPNEFPLFVTYGGQDLLSDVNDVQVLLNDLQHHDGNKLVVLFQEDYAHLDFVRAVNANKIIYDPIIAFYKAN</sequence>
<dbReference type="GeneID" id="106761832"/>
<dbReference type="RefSeq" id="XP_014500884.1">
    <property type="nucleotide sequence ID" value="XM_014645398.1"/>
</dbReference>
<dbReference type="GO" id="GO:0016788">
    <property type="term" value="F:hydrolase activity, acting on ester bonds"/>
    <property type="evidence" value="ECO:0007669"/>
    <property type="project" value="InterPro"/>
</dbReference>
<dbReference type="AlphaFoldDB" id="A0A1S3U4G5"/>
<keyword evidence="6" id="KW-1185">Reference proteome</keyword>
<dbReference type="Proteomes" id="UP000087766">
    <property type="component" value="Chromosome 5"/>
</dbReference>
<name>A0A1S3U4G5_VIGRR</name>
<dbReference type="KEGG" id="vra:106761832"/>
<protein>
    <recommendedName>
        <fullName evidence="2">Lipase</fullName>
    </recommendedName>
</protein>
<evidence type="ECO:0000256" key="4">
    <source>
        <dbReference type="SAM" id="SignalP"/>
    </source>
</evidence>
<feature type="signal peptide" evidence="4">
    <location>
        <begin position="1"/>
        <end position="22"/>
    </location>
</feature>
<gene>
    <name evidence="7" type="primary">LOC106761832</name>
</gene>
<dbReference type="PIRSF" id="PIRSF000862">
    <property type="entry name" value="Steryl_ester_lip"/>
    <property type="match status" value="1"/>
</dbReference>
<dbReference type="FunFam" id="3.40.50.1820:FF:000126">
    <property type="entry name" value="Lipase"/>
    <property type="match status" value="1"/>
</dbReference>
<evidence type="ECO:0000256" key="3">
    <source>
        <dbReference type="PIRSR" id="PIRSR000862-1"/>
    </source>
</evidence>
<organism evidence="6 7">
    <name type="scientific">Vigna radiata var. radiata</name>
    <name type="common">Mung bean</name>
    <name type="synonym">Phaseolus aureus</name>
    <dbReference type="NCBI Taxonomy" id="3916"/>
    <lineage>
        <taxon>Eukaryota</taxon>
        <taxon>Viridiplantae</taxon>
        <taxon>Streptophyta</taxon>
        <taxon>Embryophyta</taxon>
        <taxon>Tracheophyta</taxon>
        <taxon>Spermatophyta</taxon>
        <taxon>Magnoliopsida</taxon>
        <taxon>eudicotyledons</taxon>
        <taxon>Gunneridae</taxon>
        <taxon>Pentapetalae</taxon>
        <taxon>rosids</taxon>
        <taxon>fabids</taxon>
        <taxon>Fabales</taxon>
        <taxon>Fabaceae</taxon>
        <taxon>Papilionoideae</taxon>
        <taxon>50 kb inversion clade</taxon>
        <taxon>NPAAA clade</taxon>
        <taxon>indigoferoid/millettioid clade</taxon>
        <taxon>Phaseoleae</taxon>
        <taxon>Vigna</taxon>
    </lineage>
</organism>
<proteinExistence type="inferred from homology"/>
<dbReference type="InterPro" id="IPR006693">
    <property type="entry name" value="AB_hydrolase_lipase"/>
</dbReference>
<accession>A0A1S3U4G5</accession>
<reference evidence="6" key="1">
    <citation type="journal article" date="2014" name="Nat. Commun.">
        <title>Genome sequence of mungbean and insights into evolution within Vigna species.</title>
        <authorList>
            <person name="Kang Y.J."/>
            <person name="Kim S.K."/>
            <person name="Kim M.Y."/>
            <person name="Lestari P."/>
            <person name="Kim K.H."/>
            <person name="Ha B.K."/>
            <person name="Jun T.H."/>
            <person name="Hwang W.J."/>
            <person name="Lee T."/>
            <person name="Lee J."/>
            <person name="Shim S."/>
            <person name="Yoon M.Y."/>
            <person name="Jang Y.E."/>
            <person name="Han K.S."/>
            <person name="Taeprayoon P."/>
            <person name="Yoon N."/>
            <person name="Somta P."/>
            <person name="Tanya P."/>
            <person name="Kim K.S."/>
            <person name="Gwag J.G."/>
            <person name="Moon J.K."/>
            <person name="Lee Y.H."/>
            <person name="Park B.S."/>
            <person name="Bombarely A."/>
            <person name="Doyle J.J."/>
            <person name="Jackson S.A."/>
            <person name="Schafleitner R."/>
            <person name="Srinives P."/>
            <person name="Varshney R.K."/>
            <person name="Lee S.H."/>
        </authorList>
    </citation>
    <scope>NUCLEOTIDE SEQUENCE [LARGE SCALE GENOMIC DNA]</scope>
    <source>
        <strain evidence="6">cv. VC1973A</strain>
    </source>
</reference>
<dbReference type="InterPro" id="IPR029058">
    <property type="entry name" value="AB_hydrolase_fold"/>
</dbReference>
<feature type="chain" id="PRO_5010244748" description="Lipase" evidence="4">
    <location>
        <begin position="23"/>
        <end position="406"/>
    </location>
</feature>
<dbReference type="Gene3D" id="3.40.50.1820">
    <property type="entry name" value="alpha/beta hydrolase"/>
    <property type="match status" value="1"/>
</dbReference>
<evidence type="ECO:0000256" key="1">
    <source>
        <dbReference type="ARBA" id="ARBA00010701"/>
    </source>
</evidence>
<dbReference type="Pfam" id="PF04083">
    <property type="entry name" value="Abhydro_lipase"/>
    <property type="match status" value="1"/>
</dbReference>
<feature type="active site" description="Charge relay system" evidence="3">
    <location>
        <position position="382"/>
    </location>
</feature>
<keyword evidence="4" id="KW-0732">Signal</keyword>
<dbReference type="SUPFAM" id="SSF53474">
    <property type="entry name" value="alpha/beta-Hydrolases"/>
    <property type="match status" value="1"/>
</dbReference>
<dbReference type="GO" id="GO:0016042">
    <property type="term" value="P:lipid catabolic process"/>
    <property type="evidence" value="ECO:0007669"/>
    <property type="project" value="UniProtKB-KW"/>
</dbReference>
<evidence type="ECO:0000313" key="6">
    <source>
        <dbReference type="Proteomes" id="UP000087766"/>
    </source>
</evidence>